<dbReference type="Pfam" id="PF07989">
    <property type="entry name" value="Cnn_1N"/>
    <property type="match status" value="1"/>
</dbReference>
<accession>A0A0C3Q5S3</accession>
<dbReference type="HOGENOM" id="CLU_1751046_0_0_1"/>
<reference evidence="5 6" key="1">
    <citation type="submission" date="2014-04" db="EMBL/GenBank/DDBJ databases">
        <authorList>
            <consortium name="DOE Joint Genome Institute"/>
            <person name="Kuo A."/>
            <person name="Girlanda M."/>
            <person name="Perotto S."/>
            <person name="Kohler A."/>
            <person name="Nagy L.G."/>
            <person name="Floudas D."/>
            <person name="Copeland A."/>
            <person name="Barry K.W."/>
            <person name="Cichocki N."/>
            <person name="Veneault-Fourrey C."/>
            <person name="LaButti K."/>
            <person name="Lindquist E.A."/>
            <person name="Lipzen A."/>
            <person name="Lundell T."/>
            <person name="Morin E."/>
            <person name="Murat C."/>
            <person name="Sun H."/>
            <person name="Tunlid A."/>
            <person name="Henrissat B."/>
            <person name="Grigoriev I.V."/>
            <person name="Hibbett D.S."/>
            <person name="Martin F."/>
            <person name="Nordberg H.P."/>
            <person name="Cantor M.N."/>
            <person name="Hua S.X."/>
        </authorList>
    </citation>
    <scope>NUCLEOTIDE SEQUENCE [LARGE SCALE GENOMIC DNA]</scope>
    <source>
        <strain evidence="5 6">MUT 4182</strain>
    </source>
</reference>
<protein>
    <recommendedName>
        <fullName evidence="4">Centrosomin N-terminal motif 1 domain-containing protein</fullName>
    </recommendedName>
</protein>
<feature type="region of interest" description="Disordered" evidence="3">
    <location>
        <begin position="22"/>
        <end position="60"/>
    </location>
</feature>
<feature type="non-terminal residue" evidence="5">
    <location>
        <position position="149"/>
    </location>
</feature>
<evidence type="ECO:0000313" key="6">
    <source>
        <dbReference type="Proteomes" id="UP000054248"/>
    </source>
</evidence>
<dbReference type="Proteomes" id="UP000054248">
    <property type="component" value="Unassembled WGS sequence"/>
</dbReference>
<dbReference type="AlphaFoldDB" id="A0A0C3Q5S3"/>
<dbReference type="EMBL" id="KN823281">
    <property type="protein sequence ID" value="KIO18499.1"/>
    <property type="molecule type" value="Genomic_DNA"/>
</dbReference>
<sequence length="149" mass="17008">MDTVSRGMRSFITDADTSTALDDSALDTPARDKKSFLGEEAADVRKRGRASLGAPPRGQMTLREQEKLIDMMKKDNFSLKMKVHFLEERLTEMAPEHMEATFKANVRLKVEVHARGAEIKKLKKLVLELEKELSELHERERERSARGPN</sequence>
<organism evidence="5 6">
    <name type="scientific">Tulasnella calospora MUT 4182</name>
    <dbReference type="NCBI Taxonomy" id="1051891"/>
    <lineage>
        <taxon>Eukaryota</taxon>
        <taxon>Fungi</taxon>
        <taxon>Dikarya</taxon>
        <taxon>Basidiomycota</taxon>
        <taxon>Agaricomycotina</taxon>
        <taxon>Agaricomycetes</taxon>
        <taxon>Cantharellales</taxon>
        <taxon>Tulasnellaceae</taxon>
        <taxon>Tulasnella</taxon>
    </lineage>
</organism>
<evidence type="ECO:0000313" key="5">
    <source>
        <dbReference type="EMBL" id="KIO18499.1"/>
    </source>
</evidence>
<dbReference type="OrthoDB" id="10255000at2759"/>
<keyword evidence="2" id="KW-0963">Cytoplasm</keyword>
<name>A0A0C3Q5S3_9AGAM</name>
<comment type="subcellular location">
    <subcellularLocation>
        <location evidence="1">Cytoplasm</location>
    </subcellularLocation>
</comment>
<evidence type="ECO:0000256" key="2">
    <source>
        <dbReference type="ARBA" id="ARBA00022490"/>
    </source>
</evidence>
<gene>
    <name evidence="5" type="ORF">M407DRAFT_225487</name>
</gene>
<dbReference type="GO" id="GO:0005737">
    <property type="term" value="C:cytoplasm"/>
    <property type="evidence" value="ECO:0007669"/>
    <property type="project" value="UniProtKB-SubCell"/>
</dbReference>
<reference evidence="6" key="2">
    <citation type="submission" date="2015-01" db="EMBL/GenBank/DDBJ databases">
        <title>Evolutionary Origins and Diversification of the Mycorrhizal Mutualists.</title>
        <authorList>
            <consortium name="DOE Joint Genome Institute"/>
            <consortium name="Mycorrhizal Genomics Consortium"/>
            <person name="Kohler A."/>
            <person name="Kuo A."/>
            <person name="Nagy L.G."/>
            <person name="Floudas D."/>
            <person name="Copeland A."/>
            <person name="Barry K.W."/>
            <person name="Cichocki N."/>
            <person name="Veneault-Fourrey C."/>
            <person name="LaButti K."/>
            <person name="Lindquist E.A."/>
            <person name="Lipzen A."/>
            <person name="Lundell T."/>
            <person name="Morin E."/>
            <person name="Murat C."/>
            <person name="Riley R."/>
            <person name="Ohm R."/>
            <person name="Sun H."/>
            <person name="Tunlid A."/>
            <person name="Henrissat B."/>
            <person name="Grigoriev I.V."/>
            <person name="Hibbett D.S."/>
            <person name="Martin F."/>
        </authorList>
    </citation>
    <scope>NUCLEOTIDE SEQUENCE [LARGE SCALE GENOMIC DNA]</scope>
    <source>
        <strain evidence="6">MUT 4182</strain>
    </source>
</reference>
<proteinExistence type="predicted"/>
<dbReference type="InterPro" id="IPR012943">
    <property type="entry name" value="Cnn_1N"/>
</dbReference>
<dbReference type="GO" id="GO:0005815">
    <property type="term" value="C:microtubule organizing center"/>
    <property type="evidence" value="ECO:0007669"/>
    <property type="project" value="InterPro"/>
</dbReference>
<evidence type="ECO:0000256" key="3">
    <source>
        <dbReference type="SAM" id="MobiDB-lite"/>
    </source>
</evidence>
<feature type="compositionally biased region" description="Basic and acidic residues" evidence="3">
    <location>
        <begin position="29"/>
        <end position="45"/>
    </location>
</feature>
<evidence type="ECO:0000259" key="4">
    <source>
        <dbReference type="Pfam" id="PF07989"/>
    </source>
</evidence>
<keyword evidence="6" id="KW-1185">Reference proteome</keyword>
<dbReference type="STRING" id="1051891.A0A0C3Q5S3"/>
<evidence type="ECO:0000256" key="1">
    <source>
        <dbReference type="ARBA" id="ARBA00004496"/>
    </source>
</evidence>
<feature type="domain" description="Centrosomin N-terminal motif 1" evidence="4">
    <location>
        <begin position="61"/>
        <end position="133"/>
    </location>
</feature>